<sequence>MTKETLTKEQQDNVVRWIARGYDVHEVEFLKLSKNTSTGIYLLSIRVNKNESLETTIPADSLSDFDSVEGELLLGPIDIFQKITKSNQLEKHEKIDINNIKISYLED</sequence>
<proteinExistence type="predicted"/>
<reference evidence="1 2" key="1">
    <citation type="submission" date="2017-12" db="EMBL/GenBank/DDBJ databases">
        <authorList>
            <person name="Hurst M.R.H."/>
        </authorList>
    </citation>
    <scope>NUCLEOTIDE SEQUENCE [LARGE SCALE GENOMIC DNA]</scope>
    <source>
        <strain evidence="1 2">TH11417</strain>
    </source>
</reference>
<dbReference type="EMBL" id="CP025536">
    <property type="protein sequence ID" value="AUW97509.1"/>
    <property type="molecule type" value="Genomic_DNA"/>
</dbReference>
<keyword evidence="2" id="KW-1185">Reference proteome</keyword>
<reference evidence="1 2" key="2">
    <citation type="submission" date="2018-02" db="EMBL/GenBank/DDBJ databases">
        <title>Whole genome sequencing analysis of Streptococcus pluranimalium isolated from cattle infected mastitis in China.</title>
        <authorList>
            <person name="Zhang J.-R."/>
            <person name="Hu G.-Z."/>
        </authorList>
    </citation>
    <scope>NUCLEOTIDE SEQUENCE [LARGE SCALE GENOMIC DNA]</scope>
    <source>
        <strain evidence="1 2">TH11417</strain>
    </source>
</reference>
<evidence type="ECO:0000313" key="1">
    <source>
        <dbReference type="EMBL" id="AUW97509.1"/>
    </source>
</evidence>
<organism evidence="1 2">
    <name type="scientific">Streptococcus pluranimalium</name>
    <dbReference type="NCBI Taxonomy" id="82348"/>
    <lineage>
        <taxon>Bacteria</taxon>
        <taxon>Bacillati</taxon>
        <taxon>Bacillota</taxon>
        <taxon>Bacilli</taxon>
        <taxon>Lactobacillales</taxon>
        <taxon>Streptococcaceae</taxon>
        <taxon>Streptococcus</taxon>
    </lineage>
</organism>
<gene>
    <name evidence="1" type="ORF">C0J00_02530</name>
</gene>
<accession>A0A2L0D7D8</accession>
<evidence type="ECO:0000313" key="2">
    <source>
        <dbReference type="Proteomes" id="UP000238956"/>
    </source>
</evidence>
<dbReference type="KEGG" id="splr:C0J00_02530"/>
<dbReference type="OrthoDB" id="2226109at2"/>
<name>A0A2L0D7D8_9STRE</name>
<dbReference type="Proteomes" id="UP000238956">
    <property type="component" value="Chromosome"/>
</dbReference>
<dbReference type="AlphaFoldDB" id="A0A2L0D7D8"/>
<protein>
    <submittedName>
        <fullName evidence="1">Uncharacterized protein</fullName>
    </submittedName>
</protein>